<feature type="transmembrane region" description="Helical" evidence="1">
    <location>
        <begin position="186"/>
        <end position="216"/>
    </location>
</feature>
<evidence type="ECO:0000256" key="1">
    <source>
        <dbReference type="SAM" id="Phobius"/>
    </source>
</evidence>
<feature type="transmembrane region" description="Helical" evidence="1">
    <location>
        <begin position="344"/>
        <end position="377"/>
    </location>
</feature>
<evidence type="ECO:0008006" key="4">
    <source>
        <dbReference type="Google" id="ProtNLM"/>
    </source>
</evidence>
<protein>
    <recommendedName>
        <fullName evidence="4">LMBR1-like membrane protein</fullName>
    </recommendedName>
</protein>
<name>A0A088RS68_LEIPA</name>
<accession>A0A088RS68</accession>
<dbReference type="eggNOG" id="ENOG502QPKQ">
    <property type="taxonomic scope" value="Eukaryota"/>
</dbReference>
<feature type="transmembrane region" description="Helical" evidence="1">
    <location>
        <begin position="86"/>
        <end position="109"/>
    </location>
</feature>
<feature type="transmembrane region" description="Helical" evidence="1">
    <location>
        <begin position="389"/>
        <end position="412"/>
    </location>
</feature>
<dbReference type="Proteomes" id="UP000063063">
    <property type="component" value="Chromosome 25"/>
</dbReference>
<dbReference type="EMBL" id="CP009394">
    <property type="protein sequence ID" value="AIN98982.1"/>
    <property type="molecule type" value="Genomic_DNA"/>
</dbReference>
<dbReference type="GeneID" id="22575767"/>
<dbReference type="VEuPathDB" id="TriTrypDB:LPAL13_340006200"/>
<feature type="transmembrane region" description="Helical" evidence="1">
    <location>
        <begin position="6"/>
        <end position="26"/>
    </location>
</feature>
<feature type="transmembrane region" description="Helical" evidence="1">
    <location>
        <begin position="305"/>
        <end position="324"/>
    </location>
</feature>
<keyword evidence="1" id="KW-0812">Transmembrane</keyword>
<organism evidence="2 3">
    <name type="scientific">Leishmania panamensis</name>
    <dbReference type="NCBI Taxonomy" id="5679"/>
    <lineage>
        <taxon>Eukaryota</taxon>
        <taxon>Discoba</taxon>
        <taxon>Euglenozoa</taxon>
        <taxon>Kinetoplastea</taxon>
        <taxon>Metakinetoplastina</taxon>
        <taxon>Trypanosomatida</taxon>
        <taxon>Trypanosomatidae</taxon>
        <taxon>Leishmaniinae</taxon>
        <taxon>Leishmania</taxon>
        <taxon>Leishmania guyanensis species complex</taxon>
    </lineage>
</organism>
<feature type="transmembrane region" description="Helical" evidence="1">
    <location>
        <begin position="447"/>
        <end position="465"/>
    </location>
</feature>
<dbReference type="VEuPathDB" id="TriTrypDB:LPMP_251190"/>
<dbReference type="InterPro" id="IPR006876">
    <property type="entry name" value="LMBR1-like_membr_prot"/>
</dbReference>
<sequence>MLNWWLIVLIILVSLICIGLTVYIIIYFQSEEDSGWDYVPKAVAGLGLILALGSVFLVPFDVANSPDPTLVNKYNQTINTPLMWKIVLWMMAAMAVVICPFFMFFYEAYDPDKPRIGTQIAHGFISTLIIVALFALIVGLCYYYKGFADITFQTYKGMPQMVLPNSTAISYVGESTKSTITIAVSIYTYCIGMLCFFGWIFFFFYGGAGLIAYPIGLIRGFKSRTKAISASLFAEEMTIVLAKADVMLAMCMELQRESRGKMARSTKNKINIMRNEVYFLEARQDQLIWAYTNAGGSPFIVYGKLVLGILCLATAMMWCLQIFVYNTFNADPLLNTLLIRLNDAFALCGVCAYGIFVFYLMWSTFQGQIALGLRLVFFQIHPMKKHDTLVNAFLFNVSLLLITSYAVIFFAVQSFQDYATLTAINGLLNVFVMHLRGIGVFIRWAQFCLLGMSLVALIWAAVAPYKKRRDPTKMRLDDLG</sequence>
<keyword evidence="1" id="KW-0472">Membrane</keyword>
<feature type="transmembrane region" description="Helical" evidence="1">
    <location>
        <begin position="38"/>
        <end position="60"/>
    </location>
</feature>
<dbReference type="PANTHER" id="PTHR31652">
    <property type="entry name" value="LIMR FAMILY PROTEIN DDB_G0283707-RELATED"/>
    <property type="match status" value="1"/>
</dbReference>
<evidence type="ECO:0000313" key="2">
    <source>
        <dbReference type="EMBL" id="AIN98982.1"/>
    </source>
</evidence>
<dbReference type="KEGG" id="lpan:LPMP_251190"/>
<dbReference type="OrthoDB" id="73273at2759"/>
<dbReference type="RefSeq" id="XP_010699689.1">
    <property type="nucleotide sequence ID" value="XM_010701387.1"/>
</dbReference>
<reference evidence="2 3" key="1">
    <citation type="journal article" date="2015" name="Sci. Rep.">
        <title>The genome of Leishmania panamensis: insights into genomics of the L. (Viannia) subgenus.</title>
        <authorList>
            <person name="Llanes A."/>
            <person name="Restrepo C.M."/>
            <person name="Vecchio G.D."/>
            <person name="Anguizola F.J."/>
            <person name="Lleonart R."/>
        </authorList>
    </citation>
    <scope>NUCLEOTIDE SEQUENCE [LARGE SCALE GENOMIC DNA]</scope>
    <source>
        <strain evidence="2 3">MHOM/PA/94/PSC-1</strain>
    </source>
</reference>
<keyword evidence="3" id="KW-1185">Reference proteome</keyword>
<proteinExistence type="predicted"/>
<keyword evidence="1" id="KW-1133">Transmembrane helix</keyword>
<feature type="transmembrane region" description="Helical" evidence="1">
    <location>
        <begin position="121"/>
        <end position="145"/>
    </location>
</feature>
<gene>
    <name evidence="2" type="ORF">LPMP_251190</name>
</gene>
<dbReference type="PANTHER" id="PTHR31652:SF1">
    <property type="entry name" value="LMBR1-LIKE MEMBRANE PROTEIN"/>
    <property type="match status" value="1"/>
</dbReference>
<dbReference type="Pfam" id="PF04791">
    <property type="entry name" value="LMBR1"/>
    <property type="match status" value="1"/>
</dbReference>
<dbReference type="AlphaFoldDB" id="A0A088RS68"/>
<evidence type="ECO:0000313" key="3">
    <source>
        <dbReference type="Proteomes" id="UP000063063"/>
    </source>
</evidence>